<name>A0AAD8ZHI9_9TELE</name>
<gene>
    <name evidence="2" type="ORF">P4O66_008030</name>
</gene>
<accession>A0AAD8ZHI9</accession>
<keyword evidence="1" id="KW-0472">Membrane</keyword>
<feature type="transmembrane region" description="Helical" evidence="1">
    <location>
        <begin position="192"/>
        <end position="210"/>
    </location>
</feature>
<sequence>HMRPPPYRSALQNEQPNKDTVRARLWEVFLHSPSSLRLSTTKPETANPLALRVHRHVVIPGKSSITCILMTTRSQVLGWYSSTIPGILDAACPVTRSVPVAAPPDPPPRAAAAPLDLPLLMAAALPLGPPDLQPPMAAALPPDLPPLIVAAAPLDPPVAAPVVGETTPQVPVPRTRPVPLVAPQSSPVAPTAPLFLSSLLPGLLLVPVVCCLSQCLFLCPFQFLCLFLFLSLVWSVVCS</sequence>
<keyword evidence="1" id="KW-1133">Transmembrane helix</keyword>
<keyword evidence="1" id="KW-0812">Transmembrane</keyword>
<feature type="transmembrane region" description="Helical" evidence="1">
    <location>
        <begin position="217"/>
        <end position="237"/>
    </location>
</feature>
<keyword evidence="3" id="KW-1185">Reference proteome</keyword>
<organism evidence="2 3">
    <name type="scientific">Electrophorus voltai</name>
    <dbReference type="NCBI Taxonomy" id="2609070"/>
    <lineage>
        <taxon>Eukaryota</taxon>
        <taxon>Metazoa</taxon>
        <taxon>Chordata</taxon>
        <taxon>Craniata</taxon>
        <taxon>Vertebrata</taxon>
        <taxon>Euteleostomi</taxon>
        <taxon>Actinopterygii</taxon>
        <taxon>Neopterygii</taxon>
        <taxon>Teleostei</taxon>
        <taxon>Ostariophysi</taxon>
        <taxon>Gymnotiformes</taxon>
        <taxon>Gymnotoidei</taxon>
        <taxon>Gymnotidae</taxon>
        <taxon>Electrophorus</taxon>
    </lineage>
</organism>
<reference evidence="2" key="1">
    <citation type="submission" date="2023-03" db="EMBL/GenBank/DDBJ databases">
        <title>Electrophorus voltai genome.</title>
        <authorList>
            <person name="Bian C."/>
        </authorList>
    </citation>
    <scope>NUCLEOTIDE SEQUENCE</scope>
    <source>
        <strain evidence="2">CB-2022</strain>
        <tissue evidence="2">Muscle</tissue>
    </source>
</reference>
<dbReference type="EMBL" id="JAROKS010000013">
    <property type="protein sequence ID" value="KAK1797660.1"/>
    <property type="molecule type" value="Genomic_DNA"/>
</dbReference>
<evidence type="ECO:0000313" key="3">
    <source>
        <dbReference type="Proteomes" id="UP001239994"/>
    </source>
</evidence>
<evidence type="ECO:0000256" key="1">
    <source>
        <dbReference type="SAM" id="Phobius"/>
    </source>
</evidence>
<dbReference type="AlphaFoldDB" id="A0AAD8ZHI9"/>
<protein>
    <submittedName>
        <fullName evidence="2">Uncharacterized protein</fullName>
    </submittedName>
</protein>
<comment type="caution">
    <text evidence="2">The sequence shown here is derived from an EMBL/GenBank/DDBJ whole genome shotgun (WGS) entry which is preliminary data.</text>
</comment>
<feature type="non-terminal residue" evidence="2">
    <location>
        <position position="1"/>
    </location>
</feature>
<evidence type="ECO:0000313" key="2">
    <source>
        <dbReference type="EMBL" id="KAK1797660.1"/>
    </source>
</evidence>
<proteinExistence type="predicted"/>
<dbReference type="Proteomes" id="UP001239994">
    <property type="component" value="Unassembled WGS sequence"/>
</dbReference>